<name>A0A517RLU1_9PLAN</name>
<accession>A0A517RLU1</accession>
<sequence length="91" mass="10622">MQRLPKQLVQAAQLQEIILADQINKTSRVNKNRLFPSHFGPDQQPNQPVFPELTRLRKTFPEFSPFSDFDTLPTCFSREVDPTHKYHTIKA</sequence>
<dbReference type="EMBL" id="CP036269">
    <property type="protein sequence ID" value="QDT44851.1"/>
    <property type="molecule type" value="Genomic_DNA"/>
</dbReference>
<evidence type="ECO:0000313" key="1">
    <source>
        <dbReference type="EMBL" id="QDT44851.1"/>
    </source>
</evidence>
<dbReference type="KEGG" id="gaz:Pan241w_49670"/>
<keyword evidence="2" id="KW-1185">Reference proteome</keyword>
<dbReference type="AlphaFoldDB" id="A0A517RLU1"/>
<protein>
    <submittedName>
        <fullName evidence="1">Uncharacterized protein</fullName>
    </submittedName>
</protein>
<gene>
    <name evidence="1" type="ORF">Pan241w_49670</name>
</gene>
<organism evidence="1 2">
    <name type="scientific">Gimesia alba</name>
    <dbReference type="NCBI Taxonomy" id="2527973"/>
    <lineage>
        <taxon>Bacteria</taxon>
        <taxon>Pseudomonadati</taxon>
        <taxon>Planctomycetota</taxon>
        <taxon>Planctomycetia</taxon>
        <taxon>Planctomycetales</taxon>
        <taxon>Planctomycetaceae</taxon>
        <taxon>Gimesia</taxon>
    </lineage>
</organism>
<dbReference type="Proteomes" id="UP000317171">
    <property type="component" value="Chromosome"/>
</dbReference>
<evidence type="ECO:0000313" key="2">
    <source>
        <dbReference type="Proteomes" id="UP000317171"/>
    </source>
</evidence>
<proteinExistence type="predicted"/>
<reference evidence="1 2" key="1">
    <citation type="submission" date="2019-02" db="EMBL/GenBank/DDBJ databases">
        <title>Deep-cultivation of Planctomycetes and their phenomic and genomic characterization uncovers novel biology.</title>
        <authorList>
            <person name="Wiegand S."/>
            <person name="Jogler M."/>
            <person name="Boedeker C."/>
            <person name="Pinto D."/>
            <person name="Vollmers J."/>
            <person name="Rivas-Marin E."/>
            <person name="Kohn T."/>
            <person name="Peeters S.H."/>
            <person name="Heuer A."/>
            <person name="Rast P."/>
            <person name="Oberbeckmann S."/>
            <person name="Bunk B."/>
            <person name="Jeske O."/>
            <person name="Meyerdierks A."/>
            <person name="Storesund J.E."/>
            <person name="Kallscheuer N."/>
            <person name="Luecker S."/>
            <person name="Lage O.M."/>
            <person name="Pohl T."/>
            <person name="Merkel B.J."/>
            <person name="Hornburger P."/>
            <person name="Mueller R.-W."/>
            <person name="Bruemmer F."/>
            <person name="Labrenz M."/>
            <person name="Spormann A.M."/>
            <person name="Op den Camp H."/>
            <person name="Overmann J."/>
            <person name="Amann R."/>
            <person name="Jetten M.S.M."/>
            <person name="Mascher T."/>
            <person name="Medema M.H."/>
            <person name="Devos D.P."/>
            <person name="Kaster A.-K."/>
            <person name="Ovreas L."/>
            <person name="Rohde M."/>
            <person name="Galperin M.Y."/>
            <person name="Jogler C."/>
        </authorList>
    </citation>
    <scope>NUCLEOTIDE SEQUENCE [LARGE SCALE GENOMIC DNA]</scope>
    <source>
        <strain evidence="1 2">Pan241w</strain>
    </source>
</reference>